<evidence type="ECO:0000313" key="4">
    <source>
        <dbReference type="Proteomes" id="UP000435304"/>
    </source>
</evidence>
<name>A0A6A9UWY6_9ACTN</name>
<dbReference type="RefSeq" id="WP_156609488.1">
    <property type="nucleotide sequence ID" value="NZ_WPCU01000005.1"/>
</dbReference>
<comment type="caution">
    <text evidence="3">The sequence shown here is derived from an EMBL/GenBank/DDBJ whole genome shotgun (WGS) entry which is preliminary data.</text>
</comment>
<dbReference type="InterPro" id="IPR036291">
    <property type="entry name" value="NAD(P)-bd_dom_sf"/>
</dbReference>
<evidence type="ECO:0000313" key="3">
    <source>
        <dbReference type="EMBL" id="MVA76024.1"/>
    </source>
</evidence>
<dbReference type="AlphaFoldDB" id="A0A6A9UWY6"/>
<feature type="domain" description="RCK N-terminal" evidence="2">
    <location>
        <begin position="316"/>
        <end position="437"/>
    </location>
</feature>
<dbReference type="InterPro" id="IPR050721">
    <property type="entry name" value="Trk_Ktr_HKT_K-transport"/>
</dbReference>
<feature type="transmembrane region" description="Helical" evidence="1">
    <location>
        <begin position="223"/>
        <end position="241"/>
    </location>
</feature>
<dbReference type="PANTHER" id="PTHR43833">
    <property type="entry name" value="POTASSIUM CHANNEL PROTEIN 2-RELATED-RELATED"/>
    <property type="match status" value="1"/>
</dbReference>
<protein>
    <submittedName>
        <fullName evidence="3">Potassium transporter TrkA</fullName>
    </submittedName>
</protein>
<evidence type="ECO:0000256" key="1">
    <source>
        <dbReference type="SAM" id="Phobius"/>
    </source>
</evidence>
<dbReference type="Gene3D" id="3.40.50.720">
    <property type="entry name" value="NAD(P)-binding Rossmann-like Domain"/>
    <property type="match status" value="2"/>
</dbReference>
<dbReference type="GO" id="GO:0006813">
    <property type="term" value="P:potassium ion transport"/>
    <property type="evidence" value="ECO:0007669"/>
    <property type="project" value="InterPro"/>
</dbReference>
<feature type="transmembrane region" description="Helical" evidence="1">
    <location>
        <begin position="275"/>
        <end position="300"/>
    </location>
</feature>
<sequence length="541" mass="57257">MMLERRSEHVVVVGATSTGVRLVEELQKAGQPLVVVCRADEVDHEDELREAGAEVHTVRSVTESALREVGVARARCVVVLGADDVHVVQVAMMVEEICPGVRLVLEMENPALARRLEPLLGECVVLSSAELAAPSFVAAALESPEVETFELAGRPVVAGSRRRVGGELLAVLGDSTRVGADALLPDEGDLVLGTEIVAGRSSTVRTTGLPGALRRTFDRRLRWVLLGLVALIAASVAYFRINGVSWWQAFYLALTTSTQTGVDVEVEALPLVARFGAVVIQLFGLILSAGVTAVLVDLLVTSRLAALTGGVRGKPRHHVVVCGLGRIGTSVLLRLHERRVAVVAVERSEDGLGVRRARQLKVPVVVAEGTDTAALEVAGIDRADVVLALTDNDAVNLEIALVAKEVNPQVRVVTRLFDHALATRVERTLDLGPTRSVSVLAAPAFAAATLGRPAETLLPVGRRVLVLTELAVGVDGLDLGDVARPGEVRLLAVRRSGGGWSWRPDAGPLRAGDRLAVAATRSGLAELRALLQTADARRAAP</sequence>
<organism evidence="3 4">
    <name type="scientific">Auraticoccus cholistanensis</name>
    <dbReference type="NCBI Taxonomy" id="2656650"/>
    <lineage>
        <taxon>Bacteria</taxon>
        <taxon>Bacillati</taxon>
        <taxon>Actinomycetota</taxon>
        <taxon>Actinomycetes</taxon>
        <taxon>Propionibacteriales</taxon>
        <taxon>Propionibacteriaceae</taxon>
        <taxon>Auraticoccus</taxon>
    </lineage>
</organism>
<gene>
    <name evidence="3" type="ORF">GC722_08310</name>
</gene>
<keyword evidence="4" id="KW-1185">Reference proteome</keyword>
<dbReference type="SUPFAM" id="SSF81324">
    <property type="entry name" value="Voltage-gated potassium channels"/>
    <property type="match status" value="1"/>
</dbReference>
<dbReference type="InterPro" id="IPR003148">
    <property type="entry name" value="RCK_N"/>
</dbReference>
<keyword evidence="1" id="KW-0472">Membrane</keyword>
<dbReference type="Proteomes" id="UP000435304">
    <property type="component" value="Unassembled WGS sequence"/>
</dbReference>
<accession>A0A6A9UWY6</accession>
<dbReference type="EMBL" id="WPCU01000005">
    <property type="protein sequence ID" value="MVA76024.1"/>
    <property type="molecule type" value="Genomic_DNA"/>
</dbReference>
<reference evidence="3 4" key="1">
    <citation type="submission" date="2019-12" db="EMBL/GenBank/DDBJ databases">
        <title>Auraticoccus cholistani sp. nov., an actinomycete isolated from soil of Cholistan desert.</title>
        <authorList>
            <person name="Cheema M.T."/>
        </authorList>
    </citation>
    <scope>NUCLEOTIDE SEQUENCE [LARGE SCALE GENOMIC DNA]</scope>
    <source>
        <strain evidence="3 4">F435</strain>
    </source>
</reference>
<dbReference type="Pfam" id="PF02254">
    <property type="entry name" value="TrkA_N"/>
    <property type="match status" value="2"/>
</dbReference>
<dbReference type="SUPFAM" id="SSF51735">
    <property type="entry name" value="NAD(P)-binding Rossmann-fold domains"/>
    <property type="match status" value="2"/>
</dbReference>
<dbReference type="PROSITE" id="PS51201">
    <property type="entry name" value="RCK_N"/>
    <property type="match status" value="1"/>
</dbReference>
<keyword evidence="1" id="KW-0812">Transmembrane</keyword>
<proteinExistence type="predicted"/>
<keyword evidence="1" id="KW-1133">Transmembrane helix</keyword>
<dbReference type="PANTHER" id="PTHR43833:SF11">
    <property type="entry name" value="VOLTAGE-GATED POTASSIUM CHANNEL KCH"/>
    <property type="match status" value="1"/>
</dbReference>
<evidence type="ECO:0000259" key="2">
    <source>
        <dbReference type="PROSITE" id="PS51201"/>
    </source>
</evidence>